<organism evidence="1 2">
    <name type="scientific">Colocasia esculenta</name>
    <name type="common">Wild taro</name>
    <name type="synonym">Arum esculentum</name>
    <dbReference type="NCBI Taxonomy" id="4460"/>
    <lineage>
        <taxon>Eukaryota</taxon>
        <taxon>Viridiplantae</taxon>
        <taxon>Streptophyta</taxon>
        <taxon>Embryophyta</taxon>
        <taxon>Tracheophyta</taxon>
        <taxon>Spermatophyta</taxon>
        <taxon>Magnoliopsida</taxon>
        <taxon>Liliopsida</taxon>
        <taxon>Araceae</taxon>
        <taxon>Aroideae</taxon>
        <taxon>Colocasieae</taxon>
        <taxon>Colocasia</taxon>
    </lineage>
</organism>
<reference evidence="1" key="1">
    <citation type="submission" date="2017-07" db="EMBL/GenBank/DDBJ databases">
        <title>Taro Niue Genome Assembly and Annotation.</title>
        <authorList>
            <person name="Atibalentja N."/>
            <person name="Keating K."/>
            <person name="Fields C.J."/>
        </authorList>
    </citation>
    <scope>NUCLEOTIDE SEQUENCE</scope>
    <source>
        <strain evidence="1">Niue_2</strain>
        <tissue evidence="1">Leaf</tissue>
    </source>
</reference>
<accession>A0A843VP64</accession>
<name>A0A843VP64_COLES</name>
<dbReference type="AlphaFoldDB" id="A0A843VP64"/>
<evidence type="ECO:0000313" key="1">
    <source>
        <dbReference type="EMBL" id="MQL96117.1"/>
    </source>
</evidence>
<dbReference type="EMBL" id="NMUH01001877">
    <property type="protein sequence ID" value="MQL96117.1"/>
    <property type="molecule type" value="Genomic_DNA"/>
</dbReference>
<sequence length="148" mass="16711">MLGKKEVLFIVEDVGIILGLPSFGHPVCHYGSLKKKSKLHERFGVATNFDQKKFLEHTRVRQSINRMAYPRLFKWGLFGDKSLPFPIGSLTGQQVIKNLTVERNEWETIYEGNRTVQEDTSTVSPAAASFSLLQEIAASIKSQEDKVD</sequence>
<gene>
    <name evidence="1" type="ORF">Taro_028792</name>
</gene>
<protein>
    <submittedName>
        <fullName evidence="1">Uncharacterized protein</fullName>
    </submittedName>
</protein>
<comment type="caution">
    <text evidence="1">The sequence shown here is derived from an EMBL/GenBank/DDBJ whole genome shotgun (WGS) entry which is preliminary data.</text>
</comment>
<dbReference type="Proteomes" id="UP000652761">
    <property type="component" value="Unassembled WGS sequence"/>
</dbReference>
<keyword evidence="2" id="KW-1185">Reference proteome</keyword>
<proteinExistence type="predicted"/>
<evidence type="ECO:0000313" key="2">
    <source>
        <dbReference type="Proteomes" id="UP000652761"/>
    </source>
</evidence>